<keyword evidence="4" id="KW-1003">Cell membrane</keyword>
<dbReference type="EMBL" id="JAUSQL010000001">
    <property type="protein sequence ID" value="MDP9832337.1"/>
    <property type="molecule type" value="Genomic_DNA"/>
</dbReference>
<feature type="transmembrane region" description="Helical" evidence="11">
    <location>
        <begin position="6"/>
        <end position="23"/>
    </location>
</feature>
<keyword evidence="3" id="KW-0813">Transport</keyword>
<evidence type="ECO:0000256" key="8">
    <source>
        <dbReference type="ARBA" id="ARBA00023010"/>
    </source>
</evidence>
<evidence type="ECO:0000256" key="5">
    <source>
        <dbReference type="ARBA" id="ARBA00022692"/>
    </source>
</evidence>
<keyword evidence="6" id="KW-0653">Protein transport</keyword>
<evidence type="ECO:0000256" key="11">
    <source>
        <dbReference type="SAM" id="Phobius"/>
    </source>
</evidence>
<dbReference type="PANTHER" id="PTHR33909:SF1">
    <property type="entry name" value="SEC TRANSLOCON ACCESSORY COMPLEX SUBUNIT YAJC"/>
    <property type="match status" value="1"/>
</dbReference>
<dbReference type="InterPro" id="IPR003849">
    <property type="entry name" value="Preprotein_translocase_YajC"/>
</dbReference>
<evidence type="ECO:0000256" key="2">
    <source>
        <dbReference type="ARBA" id="ARBA00006742"/>
    </source>
</evidence>
<dbReference type="SMART" id="SM01323">
    <property type="entry name" value="YajC"/>
    <property type="match status" value="1"/>
</dbReference>
<reference evidence="12 13" key="1">
    <citation type="submission" date="2023-07" db="EMBL/GenBank/DDBJ databases">
        <title>Sequencing the genomes of 1000 actinobacteria strains.</title>
        <authorList>
            <person name="Klenk H.-P."/>
        </authorList>
    </citation>
    <scope>NUCLEOTIDE SEQUENCE [LARGE SCALE GENOMIC DNA]</scope>
    <source>
        <strain evidence="12 13">DSM 19515</strain>
    </source>
</reference>
<dbReference type="Pfam" id="PF02699">
    <property type="entry name" value="YajC"/>
    <property type="match status" value="1"/>
</dbReference>
<keyword evidence="9 11" id="KW-0472">Membrane</keyword>
<comment type="caution">
    <text evidence="12">The sequence shown here is derived from an EMBL/GenBank/DDBJ whole genome shotgun (WGS) entry which is preliminary data.</text>
</comment>
<gene>
    <name evidence="12" type="ORF">J2S45_001016</name>
</gene>
<evidence type="ECO:0000256" key="3">
    <source>
        <dbReference type="ARBA" id="ARBA00022448"/>
    </source>
</evidence>
<comment type="subcellular location">
    <subcellularLocation>
        <location evidence="1">Cell membrane</location>
        <topology evidence="1">Single-pass membrane protein</topology>
    </subcellularLocation>
</comment>
<dbReference type="RefSeq" id="WP_307634739.1">
    <property type="nucleotide sequence ID" value="NZ_JAUSQL010000001.1"/>
</dbReference>
<name>A0ABT9PIN5_9ACTO</name>
<keyword evidence="13" id="KW-1185">Reference proteome</keyword>
<evidence type="ECO:0000313" key="12">
    <source>
        <dbReference type="EMBL" id="MDP9832337.1"/>
    </source>
</evidence>
<evidence type="ECO:0000256" key="10">
    <source>
        <dbReference type="SAM" id="MobiDB-lite"/>
    </source>
</evidence>
<evidence type="ECO:0000256" key="9">
    <source>
        <dbReference type="ARBA" id="ARBA00023136"/>
    </source>
</evidence>
<comment type="similarity">
    <text evidence="2">Belongs to the YajC family.</text>
</comment>
<evidence type="ECO:0000256" key="1">
    <source>
        <dbReference type="ARBA" id="ARBA00004162"/>
    </source>
</evidence>
<organism evidence="12 13">
    <name type="scientific">Trueperella abortisuis</name>
    <dbReference type="NCBI Taxonomy" id="445930"/>
    <lineage>
        <taxon>Bacteria</taxon>
        <taxon>Bacillati</taxon>
        <taxon>Actinomycetota</taxon>
        <taxon>Actinomycetes</taxon>
        <taxon>Actinomycetales</taxon>
        <taxon>Actinomycetaceae</taxon>
        <taxon>Trueperella</taxon>
    </lineage>
</organism>
<sequence length="131" mass="14225">MPAVPVELIILTVFMVGLFWLMSRGAKKAQKAQVAKREEALVVGNNVMTQSGFFGRIVDIDGDAVTLESPSGDETVWLRTAIMGQMDIPLGQSEEDETGDVEEFLQSRQADGDLPDQNAQAPLSDDPSTDK</sequence>
<proteinExistence type="inferred from homology"/>
<evidence type="ECO:0000256" key="7">
    <source>
        <dbReference type="ARBA" id="ARBA00022989"/>
    </source>
</evidence>
<feature type="region of interest" description="Disordered" evidence="10">
    <location>
        <begin position="88"/>
        <end position="131"/>
    </location>
</feature>
<evidence type="ECO:0000256" key="6">
    <source>
        <dbReference type="ARBA" id="ARBA00022927"/>
    </source>
</evidence>
<evidence type="ECO:0000313" key="13">
    <source>
        <dbReference type="Proteomes" id="UP001230145"/>
    </source>
</evidence>
<accession>A0ABT9PIN5</accession>
<evidence type="ECO:0000256" key="4">
    <source>
        <dbReference type="ARBA" id="ARBA00022475"/>
    </source>
</evidence>
<dbReference type="NCBIfam" id="TIGR00739">
    <property type="entry name" value="yajC"/>
    <property type="match status" value="1"/>
</dbReference>
<keyword evidence="8" id="KW-0811">Translocation</keyword>
<feature type="compositionally biased region" description="Acidic residues" evidence="10">
    <location>
        <begin position="93"/>
        <end position="103"/>
    </location>
</feature>
<keyword evidence="5 11" id="KW-0812">Transmembrane</keyword>
<keyword evidence="7 11" id="KW-1133">Transmembrane helix</keyword>
<protein>
    <submittedName>
        <fullName evidence="12">Preprotein translocase subunit YajC</fullName>
    </submittedName>
</protein>
<dbReference type="Proteomes" id="UP001230145">
    <property type="component" value="Unassembled WGS sequence"/>
</dbReference>
<dbReference type="PANTHER" id="PTHR33909">
    <property type="entry name" value="SEC TRANSLOCON ACCESSORY COMPLEX SUBUNIT YAJC"/>
    <property type="match status" value="1"/>
</dbReference>